<dbReference type="InterPro" id="IPR011004">
    <property type="entry name" value="Trimer_LpxA-like_sf"/>
</dbReference>
<evidence type="ECO:0000313" key="10">
    <source>
        <dbReference type="Proteomes" id="UP000186364"/>
    </source>
</evidence>
<dbReference type="Pfam" id="PF04613">
    <property type="entry name" value="LpxD"/>
    <property type="match status" value="1"/>
</dbReference>
<evidence type="ECO:0000256" key="7">
    <source>
        <dbReference type="HAMAP-Rule" id="MF_00523"/>
    </source>
</evidence>
<comment type="caution">
    <text evidence="9">The sequence shown here is derived from an EMBL/GenBank/DDBJ whole genome shotgun (WGS) entry which is preliminary data.</text>
</comment>
<dbReference type="NCBIfam" id="NF002060">
    <property type="entry name" value="PRK00892.1"/>
    <property type="match status" value="1"/>
</dbReference>
<dbReference type="PANTHER" id="PTHR43378:SF2">
    <property type="entry name" value="UDP-3-O-ACYLGLUCOSAMINE N-ACYLTRANSFERASE 1, MITOCHONDRIAL-RELATED"/>
    <property type="match status" value="1"/>
</dbReference>
<comment type="function">
    <text evidence="7">Catalyzes the N-acylation of UDP-3-O-acylglucosamine using 3-hydroxyacyl-ACP as the acyl donor. Is involved in the biosynthesis of lipid A, a phosphorylated glycolipid that anchors the lipopolysaccharide to the outer membrane of the cell.</text>
</comment>
<evidence type="ECO:0000256" key="2">
    <source>
        <dbReference type="ARBA" id="ARBA00022556"/>
    </source>
</evidence>
<dbReference type="GO" id="GO:0016020">
    <property type="term" value="C:membrane"/>
    <property type="evidence" value="ECO:0007669"/>
    <property type="project" value="GOC"/>
</dbReference>
<dbReference type="SUPFAM" id="SSF51161">
    <property type="entry name" value="Trimeric LpxA-like enzymes"/>
    <property type="match status" value="1"/>
</dbReference>
<dbReference type="Gene3D" id="2.160.10.10">
    <property type="entry name" value="Hexapeptide repeat proteins"/>
    <property type="match status" value="1"/>
</dbReference>
<evidence type="ECO:0000259" key="8">
    <source>
        <dbReference type="Pfam" id="PF04613"/>
    </source>
</evidence>
<dbReference type="GO" id="GO:0016410">
    <property type="term" value="F:N-acyltransferase activity"/>
    <property type="evidence" value="ECO:0007669"/>
    <property type="project" value="InterPro"/>
</dbReference>
<evidence type="ECO:0000256" key="6">
    <source>
        <dbReference type="ARBA" id="ARBA00023315"/>
    </source>
</evidence>
<organism evidence="9 10">
    <name type="scientific">Xaviernesmea oryzae</name>
    <dbReference type="NCBI Taxonomy" id="464029"/>
    <lineage>
        <taxon>Bacteria</taxon>
        <taxon>Pseudomonadati</taxon>
        <taxon>Pseudomonadota</taxon>
        <taxon>Alphaproteobacteria</taxon>
        <taxon>Hyphomicrobiales</taxon>
        <taxon>Rhizobiaceae</taxon>
        <taxon>Rhizobium/Agrobacterium group</taxon>
        <taxon>Xaviernesmea</taxon>
    </lineage>
</organism>
<dbReference type="NCBIfam" id="TIGR01853">
    <property type="entry name" value="lipid_A_lpxD"/>
    <property type="match status" value="1"/>
</dbReference>
<dbReference type="Pfam" id="PF00132">
    <property type="entry name" value="Hexapep"/>
    <property type="match status" value="3"/>
</dbReference>
<dbReference type="CDD" id="cd03352">
    <property type="entry name" value="LbH_LpxD"/>
    <property type="match status" value="1"/>
</dbReference>
<dbReference type="GO" id="GO:0103118">
    <property type="term" value="F:UDP-3-O-[(3R)-3-hydroxyacyl]-glucosamine N-acyltransferase activity"/>
    <property type="evidence" value="ECO:0007669"/>
    <property type="project" value="UniProtKB-EC"/>
</dbReference>
<keyword evidence="4 7" id="KW-0677">Repeat</keyword>
<dbReference type="UniPathway" id="UPA00973"/>
<proteinExistence type="inferred from homology"/>
<dbReference type="InterPro" id="IPR001451">
    <property type="entry name" value="Hexapep"/>
</dbReference>
<dbReference type="OrthoDB" id="9784739at2"/>
<dbReference type="InterPro" id="IPR007691">
    <property type="entry name" value="LpxD"/>
</dbReference>
<evidence type="ECO:0000313" key="9">
    <source>
        <dbReference type="EMBL" id="OLP60017.1"/>
    </source>
</evidence>
<comment type="pathway">
    <text evidence="7">Bacterial outer membrane biogenesis; LPS lipid A biosynthesis.</text>
</comment>
<feature type="active site" description="Proton acceptor" evidence="7">
    <location>
        <position position="258"/>
    </location>
</feature>
<keyword evidence="10" id="KW-1185">Reference proteome</keyword>
<dbReference type="InterPro" id="IPR018357">
    <property type="entry name" value="Hexapep_transf_CS"/>
</dbReference>
<dbReference type="GO" id="GO:0009245">
    <property type="term" value="P:lipid A biosynthetic process"/>
    <property type="evidence" value="ECO:0007669"/>
    <property type="project" value="UniProtKB-UniRule"/>
</dbReference>
<dbReference type="EC" id="2.3.1.191" evidence="7"/>
<keyword evidence="2 7" id="KW-0441">Lipid A biosynthesis</keyword>
<accession>A0A1Q9AX42</accession>
<dbReference type="InterPro" id="IPR020573">
    <property type="entry name" value="UDP_GlcNAc_AcTrfase_non-rep"/>
</dbReference>
<dbReference type="PROSITE" id="PS00101">
    <property type="entry name" value="HEXAPEP_TRANSFERASES"/>
    <property type="match status" value="2"/>
</dbReference>
<reference evidence="9 10" key="1">
    <citation type="submission" date="2016-09" db="EMBL/GenBank/DDBJ databases">
        <title>Rhizobium sp. nov., a novel species isolated from the rice rhizosphere.</title>
        <authorList>
            <person name="Zhao J."/>
            <person name="Zhang X."/>
        </authorList>
    </citation>
    <scope>NUCLEOTIDE SEQUENCE [LARGE SCALE GENOMIC DNA]</scope>
    <source>
        <strain evidence="9 10">1.7048</strain>
    </source>
</reference>
<dbReference type="EMBL" id="MKIP01000043">
    <property type="protein sequence ID" value="OLP60017.1"/>
    <property type="molecule type" value="Genomic_DNA"/>
</dbReference>
<gene>
    <name evidence="7" type="primary">lpxD</name>
    <name evidence="9" type="ORF">BJF93_10600</name>
</gene>
<comment type="similarity">
    <text evidence="7">Belongs to the transferase hexapeptide repeat family. LpxD subfamily.</text>
</comment>
<feature type="domain" description="UDP-3-O-[3-hydroxymyristoyl] glucosamine N-acyltransferase non-repeat region" evidence="8">
    <location>
        <begin position="33"/>
        <end position="101"/>
    </location>
</feature>
<evidence type="ECO:0000256" key="3">
    <source>
        <dbReference type="ARBA" id="ARBA00022679"/>
    </source>
</evidence>
<comment type="catalytic activity">
    <reaction evidence="7">
        <text>a UDP-3-O-[(3R)-3-hydroxyacyl]-alpha-D-glucosamine + a (3R)-hydroxyacyl-[ACP] = a UDP-2-N,3-O-bis[(3R)-3-hydroxyacyl]-alpha-D-glucosamine + holo-[ACP] + H(+)</text>
        <dbReference type="Rhea" id="RHEA:53836"/>
        <dbReference type="Rhea" id="RHEA-COMP:9685"/>
        <dbReference type="Rhea" id="RHEA-COMP:9945"/>
        <dbReference type="ChEBI" id="CHEBI:15378"/>
        <dbReference type="ChEBI" id="CHEBI:64479"/>
        <dbReference type="ChEBI" id="CHEBI:78827"/>
        <dbReference type="ChEBI" id="CHEBI:137740"/>
        <dbReference type="ChEBI" id="CHEBI:137748"/>
        <dbReference type="EC" id="2.3.1.191"/>
    </reaction>
</comment>
<dbReference type="HAMAP" id="MF_00523">
    <property type="entry name" value="LpxD"/>
    <property type="match status" value="1"/>
</dbReference>
<keyword evidence="6 7" id="KW-0012">Acyltransferase</keyword>
<dbReference type="RefSeq" id="WP_075627779.1">
    <property type="nucleotide sequence ID" value="NZ_FOAM01000002.1"/>
</dbReference>
<keyword evidence="3 7" id="KW-0808">Transferase</keyword>
<evidence type="ECO:0000256" key="1">
    <source>
        <dbReference type="ARBA" id="ARBA00022516"/>
    </source>
</evidence>
<name>A0A1Q9AX42_9HYPH</name>
<dbReference type="AlphaFoldDB" id="A0A1Q9AX42"/>
<protein>
    <recommendedName>
        <fullName evidence="7">UDP-3-O-acylglucosamine N-acyltransferase</fullName>
        <ecNumber evidence="7">2.3.1.191</ecNumber>
    </recommendedName>
</protein>
<keyword evidence="5 7" id="KW-0443">Lipid metabolism</keyword>
<keyword evidence="1 7" id="KW-0444">Lipid biosynthesis</keyword>
<evidence type="ECO:0000256" key="4">
    <source>
        <dbReference type="ARBA" id="ARBA00022737"/>
    </source>
</evidence>
<sequence length="354" mass="36551">MESRPFYPRHQGIHLAELAEAIGAELSDTQAADRPIRSVAPVSRAKADDVCYLLTRRHAEELQATQAGALICDAAVAKLAPAHLPVLLTSKPHTAFALAGALLHPQALRPEAVAPESGISPQAFVHPTAELEEGVEIEPFAVIGAGAQIGSGTRIGPNVVIGANVAIGRNCTIAAGATIATALIGNHVIIHPGVRIGQDGFGYAPGVRPGMIKIVQVGRVIIQDHVEIGANTTIDRGTMDDTVIGEGTKIDNLVQIGHNVRIGRHCGVVAQVGIAGSAIIGNGVMIGGNAGINGHITIGDGVQIGAKSGVIASIAPGERVAGVPARPIKDFLREIAEITSRTRNKQRKSGAKDE</sequence>
<dbReference type="Gene3D" id="3.40.1390.10">
    <property type="entry name" value="MurE/MurF, N-terminal domain"/>
    <property type="match status" value="1"/>
</dbReference>
<dbReference type="Proteomes" id="UP000186364">
    <property type="component" value="Unassembled WGS sequence"/>
</dbReference>
<comment type="subunit">
    <text evidence="7">Homotrimer.</text>
</comment>
<dbReference type="PANTHER" id="PTHR43378">
    <property type="entry name" value="UDP-3-O-ACYLGLUCOSAMINE N-ACYLTRANSFERASE"/>
    <property type="match status" value="1"/>
</dbReference>
<evidence type="ECO:0000256" key="5">
    <source>
        <dbReference type="ARBA" id="ARBA00023098"/>
    </source>
</evidence>